<evidence type="ECO:0000256" key="1">
    <source>
        <dbReference type="ARBA" id="ARBA00022723"/>
    </source>
</evidence>
<keyword evidence="2" id="KW-0186">Copper</keyword>
<dbReference type="SUPFAM" id="SSF49503">
    <property type="entry name" value="Cupredoxins"/>
    <property type="match status" value="1"/>
</dbReference>
<dbReference type="Gene3D" id="2.60.40.420">
    <property type="entry name" value="Cupredoxins - blue copper proteins"/>
    <property type="match status" value="1"/>
</dbReference>
<dbReference type="Pfam" id="PF00127">
    <property type="entry name" value="Copper-bind"/>
    <property type="match status" value="1"/>
</dbReference>
<dbReference type="GO" id="GO:0005507">
    <property type="term" value="F:copper ion binding"/>
    <property type="evidence" value="ECO:0007669"/>
    <property type="project" value="InterPro"/>
</dbReference>
<name>A0A160PBV0_9HYPH</name>
<evidence type="ECO:0000313" key="4">
    <source>
        <dbReference type="EMBL" id="BAU89735.1"/>
    </source>
</evidence>
<evidence type="ECO:0000259" key="3">
    <source>
        <dbReference type="Pfam" id="PF00127"/>
    </source>
</evidence>
<dbReference type="InterPro" id="IPR008972">
    <property type="entry name" value="Cupredoxin"/>
</dbReference>
<dbReference type="InterPro" id="IPR000923">
    <property type="entry name" value="BlueCu_1"/>
</dbReference>
<gene>
    <name evidence="4" type="ORF">MPPM_1130</name>
</gene>
<dbReference type="AlphaFoldDB" id="A0A160PBV0"/>
<feature type="domain" description="Blue (type 1) copper" evidence="3">
    <location>
        <begin position="3"/>
        <end position="36"/>
    </location>
</feature>
<accession>A0A160PBV0</accession>
<keyword evidence="1" id="KW-0479">Metal-binding</keyword>
<sequence length="67" mass="7447">MSAVGPETVAKFDREGLHVFGCSPHYMMGMVALVVIGDKRDNLEAARSVPHNRLMQKRIEPLLAQVQ</sequence>
<dbReference type="GO" id="GO:0009055">
    <property type="term" value="F:electron transfer activity"/>
    <property type="evidence" value="ECO:0007669"/>
    <property type="project" value="InterPro"/>
</dbReference>
<reference evidence="4 5" key="1">
    <citation type="journal article" date="2016" name="Genome Announc.">
        <title>Complete Genome Sequence of Methylobacterium populi P-1M, Isolated from Pink-Pigmented Household Biofilm.</title>
        <authorList>
            <person name="Morohoshi T."/>
            <person name="Ikeda T."/>
        </authorList>
    </citation>
    <scope>NUCLEOTIDE SEQUENCE [LARGE SCALE GENOMIC DNA]</scope>
    <source>
        <strain evidence="4 5">P-1M</strain>
    </source>
</reference>
<dbReference type="Proteomes" id="UP000218288">
    <property type="component" value="Chromosome"/>
</dbReference>
<proteinExistence type="predicted"/>
<organism evidence="4 5">
    <name type="scientific">Methylorubrum populi</name>
    <dbReference type="NCBI Taxonomy" id="223967"/>
    <lineage>
        <taxon>Bacteria</taxon>
        <taxon>Pseudomonadati</taxon>
        <taxon>Pseudomonadota</taxon>
        <taxon>Alphaproteobacteria</taxon>
        <taxon>Hyphomicrobiales</taxon>
        <taxon>Methylobacteriaceae</taxon>
        <taxon>Methylorubrum</taxon>
    </lineage>
</organism>
<dbReference type="EMBL" id="AP014809">
    <property type="protein sequence ID" value="BAU89735.1"/>
    <property type="molecule type" value="Genomic_DNA"/>
</dbReference>
<evidence type="ECO:0000313" key="5">
    <source>
        <dbReference type="Proteomes" id="UP000218288"/>
    </source>
</evidence>
<protein>
    <submittedName>
        <fullName evidence="4">Pseudoazurin</fullName>
    </submittedName>
</protein>
<evidence type="ECO:0000256" key="2">
    <source>
        <dbReference type="ARBA" id="ARBA00023008"/>
    </source>
</evidence>